<keyword evidence="6" id="KW-1185">Reference proteome</keyword>
<dbReference type="InterPro" id="IPR009057">
    <property type="entry name" value="Homeodomain-like_sf"/>
</dbReference>
<dbReference type="PANTHER" id="PTHR33744:SF15">
    <property type="entry name" value="CARBOHYDRATE DIACID REGULATOR"/>
    <property type="match status" value="1"/>
</dbReference>
<dbReference type="PANTHER" id="PTHR33744">
    <property type="entry name" value="CARBOHYDRATE DIACID REGULATOR"/>
    <property type="match status" value="1"/>
</dbReference>
<dbReference type="InterPro" id="IPR051448">
    <property type="entry name" value="CdaR-like_regulators"/>
</dbReference>
<proteinExistence type="inferred from homology"/>
<feature type="domain" description="CdaR GGDEF-like" evidence="4">
    <location>
        <begin position="147"/>
        <end position="274"/>
    </location>
</feature>
<feature type="domain" description="PucR C-terminal helix-turn-helix" evidence="3">
    <location>
        <begin position="333"/>
        <end position="375"/>
    </location>
</feature>
<dbReference type="Pfam" id="PF05651">
    <property type="entry name" value="Diacid_rec"/>
    <property type="match status" value="1"/>
</dbReference>
<dbReference type="InterPro" id="IPR041522">
    <property type="entry name" value="CdaR_GGDEF"/>
</dbReference>
<dbReference type="Gene3D" id="1.10.10.2840">
    <property type="entry name" value="PucR C-terminal helix-turn-helix domain"/>
    <property type="match status" value="1"/>
</dbReference>
<dbReference type="EMBL" id="CP155573">
    <property type="protein sequence ID" value="XFO66952.1"/>
    <property type="molecule type" value="Genomic_DNA"/>
</dbReference>
<reference evidence="5" key="1">
    <citation type="submission" date="2024-05" db="EMBL/GenBank/DDBJ databases">
        <title>Isolation and characterization of Sporomusa carbonis sp. nov., a carboxydotrophic hydrogenogen in the genus of Sporomusa isolated from a charcoal burning pile.</title>
        <authorList>
            <person name="Boeer T."/>
            <person name="Rosenbaum F."/>
            <person name="Eysell L."/>
            <person name="Mueller V."/>
            <person name="Daniel R."/>
            <person name="Poehlein A."/>
        </authorList>
    </citation>
    <scope>NUCLEOTIDE SEQUENCE [LARGE SCALE GENOMIC DNA]</scope>
    <source>
        <strain evidence="5">DSM 10669</strain>
    </source>
</reference>
<name>A0ABZ3IMR2_9FIRM</name>
<evidence type="ECO:0000313" key="6">
    <source>
        <dbReference type="Proteomes" id="UP000216752"/>
    </source>
</evidence>
<evidence type="ECO:0000259" key="2">
    <source>
        <dbReference type="Pfam" id="PF05651"/>
    </source>
</evidence>
<gene>
    <name evidence="5" type="primary">cdaR_2</name>
    <name evidence="5" type="ORF">SPSIL_031230</name>
</gene>
<evidence type="ECO:0000313" key="5">
    <source>
        <dbReference type="EMBL" id="XFO66952.1"/>
    </source>
</evidence>
<dbReference type="InterPro" id="IPR008599">
    <property type="entry name" value="Diacid_rec"/>
</dbReference>
<dbReference type="SUPFAM" id="SSF46689">
    <property type="entry name" value="Homeodomain-like"/>
    <property type="match status" value="1"/>
</dbReference>
<protein>
    <submittedName>
        <fullName evidence="5">Carbohydrate diacid regulator</fullName>
    </submittedName>
</protein>
<sequence>MIIKAELAQHIVDNIMPLVYQNINIMDNSGLIIGSGQKERLNTYHQGAIDVIQSSTEIEIFPEDLERFPGAMPGLNWPIVLGNQIVGVVGVSGHPDLVRNTTKIVKMVTELLLERESLAEEYRANLQLREQFLQLLIADHYQDNYMQITKIAKLLRFDLTLPRVVAIIPIGSVLQAALNQYGAHDLVTTRTRETITQLIKSSTVIDHKDLFVFTEDELIILKHFPLSTPVTDYCQWGSDVLKIIDCDHRYSGLCIGLGSFTSTASELRESHKEAMFSQKSRTADLNVVSIYEFDTLVSYLLSEPGALHSCLALRKLKEIIQNKLDFKYDMPNTVTTLLANNLNVSSTAKALFIHRNTLVFRLEKLKELTGLCPNQSLNHAMLCKILFKKWS</sequence>
<feature type="domain" description="Putative sugar diacid recognition" evidence="2">
    <location>
        <begin position="4"/>
        <end position="134"/>
    </location>
</feature>
<accession>A0ABZ3IMR2</accession>
<dbReference type="Pfam" id="PF13556">
    <property type="entry name" value="HTH_30"/>
    <property type="match status" value="1"/>
</dbReference>
<dbReference type="Proteomes" id="UP000216752">
    <property type="component" value="Chromosome"/>
</dbReference>
<evidence type="ECO:0000259" key="4">
    <source>
        <dbReference type="Pfam" id="PF17853"/>
    </source>
</evidence>
<dbReference type="RefSeq" id="WP_094605076.1">
    <property type="nucleotide sequence ID" value="NZ_CP155573.1"/>
</dbReference>
<comment type="similarity">
    <text evidence="1">Belongs to the CdaR family.</text>
</comment>
<dbReference type="InterPro" id="IPR025736">
    <property type="entry name" value="PucR_C-HTH_dom"/>
</dbReference>
<evidence type="ECO:0000259" key="3">
    <source>
        <dbReference type="Pfam" id="PF13556"/>
    </source>
</evidence>
<organism evidence="5 6">
    <name type="scientific">Sporomusa silvacetica DSM 10669</name>
    <dbReference type="NCBI Taxonomy" id="1123289"/>
    <lineage>
        <taxon>Bacteria</taxon>
        <taxon>Bacillati</taxon>
        <taxon>Bacillota</taxon>
        <taxon>Negativicutes</taxon>
        <taxon>Selenomonadales</taxon>
        <taxon>Sporomusaceae</taxon>
        <taxon>Sporomusa</taxon>
    </lineage>
</organism>
<dbReference type="InterPro" id="IPR042070">
    <property type="entry name" value="PucR_C-HTH_sf"/>
</dbReference>
<dbReference type="Pfam" id="PF17853">
    <property type="entry name" value="GGDEF_2"/>
    <property type="match status" value="1"/>
</dbReference>
<evidence type="ECO:0000256" key="1">
    <source>
        <dbReference type="ARBA" id="ARBA00006754"/>
    </source>
</evidence>